<organism evidence="1 2">
    <name type="scientific">Araneus ventricosus</name>
    <name type="common">Orbweaver spider</name>
    <name type="synonym">Epeira ventricosa</name>
    <dbReference type="NCBI Taxonomy" id="182803"/>
    <lineage>
        <taxon>Eukaryota</taxon>
        <taxon>Metazoa</taxon>
        <taxon>Ecdysozoa</taxon>
        <taxon>Arthropoda</taxon>
        <taxon>Chelicerata</taxon>
        <taxon>Arachnida</taxon>
        <taxon>Araneae</taxon>
        <taxon>Araneomorphae</taxon>
        <taxon>Entelegynae</taxon>
        <taxon>Araneoidea</taxon>
        <taxon>Araneidae</taxon>
        <taxon>Araneus</taxon>
    </lineage>
</organism>
<dbReference type="Proteomes" id="UP000499080">
    <property type="component" value="Unassembled WGS sequence"/>
</dbReference>
<name>A0A4Y2SJW4_ARAVE</name>
<dbReference type="AlphaFoldDB" id="A0A4Y2SJW4"/>
<evidence type="ECO:0000313" key="2">
    <source>
        <dbReference type="Proteomes" id="UP000499080"/>
    </source>
</evidence>
<keyword evidence="2" id="KW-1185">Reference proteome</keyword>
<sequence length="85" mass="10128">MVQRLFSFFVKLKEHWPSDSDVKENVAENWLEWRWPSSCMTIHCLQTQELVAKVHGKPWDNLPYSPDLAPNLFQTYLKTRFSSDQ</sequence>
<reference evidence="1 2" key="1">
    <citation type="journal article" date="2019" name="Sci. Rep.">
        <title>Orb-weaving spider Araneus ventricosus genome elucidates the spidroin gene catalogue.</title>
        <authorList>
            <person name="Kono N."/>
            <person name="Nakamura H."/>
            <person name="Ohtoshi R."/>
            <person name="Moran D.A.P."/>
            <person name="Shinohara A."/>
            <person name="Yoshida Y."/>
            <person name="Fujiwara M."/>
            <person name="Mori M."/>
            <person name="Tomita M."/>
            <person name="Arakawa K."/>
        </authorList>
    </citation>
    <scope>NUCLEOTIDE SEQUENCE [LARGE SCALE GENOMIC DNA]</scope>
</reference>
<accession>A0A4Y2SJW4</accession>
<gene>
    <name evidence="1" type="ORF">AVEN_19216_1</name>
</gene>
<proteinExistence type="predicted"/>
<evidence type="ECO:0000313" key="1">
    <source>
        <dbReference type="EMBL" id="GBN87570.1"/>
    </source>
</evidence>
<dbReference type="EMBL" id="BGPR01021856">
    <property type="protein sequence ID" value="GBN87570.1"/>
    <property type="molecule type" value="Genomic_DNA"/>
</dbReference>
<comment type="caution">
    <text evidence="1">The sequence shown here is derived from an EMBL/GenBank/DDBJ whole genome shotgun (WGS) entry which is preliminary data.</text>
</comment>
<protein>
    <submittedName>
        <fullName evidence="1">Uncharacterized protein</fullName>
    </submittedName>
</protein>